<dbReference type="GO" id="GO:0009307">
    <property type="term" value="P:DNA restriction-modification system"/>
    <property type="evidence" value="ECO:0007669"/>
    <property type="project" value="InterPro"/>
</dbReference>
<reference evidence="4" key="1">
    <citation type="journal article" date="2014" name="Front. Microbiol.">
        <title>High frequency of phylogenetically diverse reductive dehalogenase-homologous genes in deep subseafloor sedimentary metagenomes.</title>
        <authorList>
            <person name="Kawai M."/>
            <person name="Futagami T."/>
            <person name="Toyoda A."/>
            <person name="Takaki Y."/>
            <person name="Nishi S."/>
            <person name="Hori S."/>
            <person name="Arai W."/>
            <person name="Tsubouchi T."/>
            <person name="Morono Y."/>
            <person name="Uchiyama I."/>
            <person name="Ito T."/>
            <person name="Fujiyama A."/>
            <person name="Inagaki F."/>
            <person name="Takami H."/>
        </authorList>
    </citation>
    <scope>NUCLEOTIDE SEQUENCE</scope>
    <source>
        <strain evidence="4">Expedition CK06-06</strain>
    </source>
</reference>
<evidence type="ECO:0008006" key="5">
    <source>
        <dbReference type="Google" id="ProtNLM"/>
    </source>
</evidence>
<dbReference type="Pfam" id="PF02086">
    <property type="entry name" value="MethyltransfD12"/>
    <property type="match status" value="1"/>
</dbReference>
<comment type="caution">
    <text evidence="4">The sequence shown here is derived from an EMBL/GenBank/DDBJ whole genome shotgun (WGS) entry which is preliminary data.</text>
</comment>
<dbReference type="GO" id="GO:0006298">
    <property type="term" value="P:mismatch repair"/>
    <property type="evidence" value="ECO:0007669"/>
    <property type="project" value="TreeGrafter"/>
</dbReference>
<evidence type="ECO:0000313" key="4">
    <source>
        <dbReference type="EMBL" id="GAG44498.1"/>
    </source>
</evidence>
<protein>
    <recommendedName>
        <fullName evidence="5">DNA adenine methylase</fullName>
    </recommendedName>
</protein>
<gene>
    <name evidence="4" type="ORF">S01H1_76505</name>
</gene>
<dbReference type="InterPro" id="IPR029063">
    <property type="entry name" value="SAM-dependent_MTases_sf"/>
</dbReference>
<dbReference type="PANTHER" id="PTHR30481">
    <property type="entry name" value="DNA ADENINE METHYLASE"/>
    <property type="match status" value="1"/>
</dbReference>
<name>X0Y725_9ZZZZ</name>
<dbReference type="GO" id="GO:1904047">
    <property type="term" value="F:S-adenosyl-L-methionine binding"/>
    <property type="evidence" value="ECO:0007669"/>
    <property type="project" value="TreeGrafter"/>
</dbReference>
<evidence type="ECO:0000256" key="2">
    <source>
        <dbReference type="ARBA" id="ARBA00022679"/>
    </source>
</evidence>
<dbReference type="SUPFAM" id="SSF53335">
    <property type="entry name" value="S-adenosyl-L-methionine-dependent methyltransferases"/>
    <property type="match status" value="1"/>
</dbReference>
<keyword evidence="2" id="KW-0808">Transferase</keyword>
<dbReference type="GO" id="GO:0043565">
    <property type="term" value="F:sequence-specific DNA binding"/>
    <property type="evidence" value="ECO:0007669"/>
    <property type="project" value="TreeGrafter"/>
</dbReference>
<keyword evidence="1" id="KW-0489">Methyltransferase</keyword>
<dbReference type="AlphaFoldDB" id="X0Y725"/>
<feature type="non-terminal residue" evidence="4">
    <location>
        <position position="1"/>
    </location>
</feature>
<dbReference type="Gene3D" id="3.40.50.150">
    <property type="entry name" value="Vaccinia Virus protein VP39"/>
    <property type="match status" value="1"/>
</dbReference>
<keyword evidence="3" id="KW-0949">S-adenosyl-L-methionine</keyword>
<dbReference type="PANTHER" id="PTHR30481:SF4">
    <property type="entry name" value="SITE-SPECIFIC DNA-METHYLTRANSFERASE (ADENINE-SPECIFIC)"/>
    <property type="match status" value="1"/>
</dbReference>
<sequence>PSEIEIYGDSEYSICNLISILRDFPKHFTQEIKKIKYDKQQYLEMRSTYQSDEFTSLSKMKQAIITYSVRRMSRGGLCGTFCWSKRMYAGGTVPAEIHGWNTMLEILPKISERLKNVQIIHNDWKEVMNNFNHENSVAYLDPPYPKTTRVFKNAYLKEMTIEQHQELGHYLRFTKSKVLLSSYPSKLYDELFQGWRCEKKQAANHSSHEKIKEKKTECLWLNFMDN</sequence>
<evidence type="ECO:0000256" key="3">
    <source>
        <dbReference type="ARBA" id="ARBA00022691"/>
    </source>
</evidence>
<dbReference type="EMBL" id="BARS01051346">
    <property type="protein sequence ID" value="GAG44498.1"/>
    <property type="molecule type" value="Genomic_DNA"/>
</dbReference>
<evidence type="ECO:0000256" key="1">
    <source>
        <dbReference type="ARBA" id="ARBA00022603"/>
    </source>
</evidence>
<dbReference type="InterPro" id="IPR012327">
    <property type="entry name" value="MeTrfase_D12"/>
</dbReference>
<accession>X0Y725</accession>
<proteinExistence type="predicted"/>
<organism evidence="4">
    <name type="scientific">marine sediment metagenome</name>
    <dbReference type="NCBI Taxonomy" id="412755"/>
    <lineage>
        <taxon>unclassified sequences</taxon>
        <taxon>metagenomes</taxon>
        <taxon>ecological metagenomes</taxon>
    </lineage>
</organism>
<dbReference type="GO" id="GO:0009007">
    <property type="term" value="F:site-specific DNA-methyltransferase (adenine-specific) activity"/>
    <property type="evidence" value="ECO:0007669"/>
    <property type="project" value="UniProtKB-EC"/>
</dbReference>
<dbReference type="GO" id="GO:0032259">
    <property type="term" value="P:methylation"/>
    <property type="evidence" value="ECO:0007669"/>
    <property type="project" value="UniProtKB-KW"/>
</dbReference>